<evidence type="ECO:0000313" key="1">
    <source>
        <dbReference type="EMBL" id="SFT68570.1"/>
    </source>
</evidence>
<reference evidence="1 2" key="1">
    <citation type="submission" date="2016-10" db="EMBL/GenBank/DDBJ databases">
        <authorList>
            <person name="de Groot N.N."/>
        </authorList>
    </citation>
    <scope>NUCLEOTIDE SEQUENCE [LARGE SCALE GENOMIC DNA]</scope>
    <source>
        <strain evidence="1 2">LMG 27731</strain>
    </source>
</reference>
<name>A0A1I7A0X2_9BURK</name>
<dbReference type="EMBL" id="FPBH01000003">
    <property type="protein sequence ID" value="SFT68570.1"/>
    <property type="molecule type" value="Genomic_DNA"/>
</dbReference>
<evidence type="ECO:0000313" key="2">
    <source>
        <dbReference type="Proteomes" id="UP000198844"/>
    </source>
</evidence>
<proteinExistence type="predicted"/>
<gene>
    <name evidence="1" type="ORF">SAMN05192563_100312</name>
</gene>
<accession>A0A1I7A0X2</accession>
<organism evidence="1 2">
    <name type="scientific">Paraburkholderia aspalathi</name>
    <dbReference type="NCBI Taxonomy" id="1324617"/>
    <lineage>
        <taxon>Bacteria</taxon>
        <taxon>Pseudomonadati</taxon>
        <taxon>Pseudomonadota</taxon>
        <taxon>Betaproteobacteria</taxon>
        <taxon>Burkholderiales</taxon>
        <taxon>Burkholderiaceae</taxon>
        <taxon>Paraburkholderia</taxon>
    </lineage>
</organism>
<protein>
    <submittedName>
        <fullName evidence="1">Type II secretory pathway, pseudopilin PulG</fullName>
    </submittedName>
</protein>
<dbReference type="AlphaFoldDB" id="A0A1I7A0X2"/>
<sequence>MSRGAFSARGGARISSVSKRAARRRASLCAARQRGLVMLALLIALMLMSIALAGALDVWSLERRREQEKQLLFVGDQYRQAIVRYYRVGRVYPASVDDLLDDARFPVPMHHLRQAYPDPVTGKTDWLFLRQGDRFYGVYSSSEAPTIKRAEFPRRYVDFETEQTYGGWKFIYLAPGLRSTPTTAVPAAPGRPVRTIDPQNGAVRFPSAGFGANRIGGR</sequence>
<dbReference type="Proteomes" id="UP000198844">
    <property type="component" value="Unassembled WGS sequence"/>
</dbReference>